<keyword evidence="1" id="KW-0812">Transmembrane</keyword>
<feature type="transmembrane region" description="Helical" evidence="1">
    <location>
        <begin position="64"/>
        <end position="97"/>
    </location>
</feature>
<evidence type="ECO:0000313" key="2">
    <source>
        <dbReference type="EMBL" id="SEG95065.1"/>
    </source>
</evidence>
<accession>A0A1H6EE48</accession>
<evidence type="ECO:0000313" key="3">
    <source>
        <dbReference type="Proteomes" id="UP000236754"/>
    </source>
</evidence>
<dbReference type="AlphaFoldDB" id="A0A1H6EE48"/>
<dbReference type="Proteomes" id="UP000236754">
    <property type="component" value="Unassembled WGS sequence"/>
</dbReference>
<feature type="transmembrane region" description="Helical" evidence="1">
    <location>
        <begin position="25"/>
        <end position="52"/>
    </location>
</feature>
<evidence type="ECO:0000256" key="1">
    <source>
        <dbReference type="SAM" id="Phobius"/>
    </source>
</evidence>
<protein>
    <submittedName>
        <fullName evidence="2">Uncharacterized protein</fullName>
    </submittedName>
</protein>
<feature type="transmembrane region" description="Helical" evidence="1">
    <location>
        <begin position="109"/>
        <end position="130"/>
    </location>
</feature>
<dbReference type="EMBL" id="FNVU01000032">
    <property type="protein sequence ID" value="SEG95065.1"/>
    <property type="molecule type" value="Genomic_DNA"/>
</dbReference>
<keyword evidence="1" id="KW-1133">Transmembrane helix</keyword>
<feature type="transmembrane region" description="Helical" evidence="1">
    <location>
        <begin position="177"/>
        <end position="202"/>
    </location>
</feature>
<feature type="transmembrane region" description="Helical" evidence="1">
    <location>
        <begin position="136"/>
        <end position="156"/>
    </location>
</feature>
<gene>
    <name evidence="2" type="ORF">SAMN05216223_1322</name>
</gene>
<reference evidence="2 3" key="1">
    <citation type="submission" date="2016-10" db="EMBL/GenBank/DDBJ databases">
        <authorList>
            <person name="de Groot N.N."/>
        </authorList>
    </citation>
    <scope>NUCLEOTIDE SEQUENCE [LARGE SCALE GENOMIC DNA]</scope>
    <source>
        <strain evidence="2 3">CGMCC 4.2023</strain>
    </source>
</reference>
<sequence length="308" mass="32199">MRSKIEEPMHVGGPPRAQGRVRDRFGGVLVASTGALCVEAVVGGIAALAWQGTRENPGLAYSGLGFFVLIMLVPVLTVLLMLLSAGVVMPLLAAAGWLGRRGRGRAQWWWTPTLAAAAEAPLAVLVAVLAGSVVTLVQVVVGWLVGTAALAGPALVSRRLLLSHRPRLSGRAILGRVTAYGALAVVAAVVAAIGLSAVLGYVPPRLSTQLVAGKWTDGKGGTLVLTPDGEGTATGLRTYDFDAIHRCTGTGTWVYGSGTDAWSQEVSVSVAGCDTQTWRVLGTTEHPKLYVFIGDPDSEDLYVLRRRA</sequence>
<keyword evidence="3" id="KW-1185">Reference proteome</keyword>
<proteinExistence type="predicted"/>
<name>A0A1H6EE48_9ACTN</name>
<keyword evidence="1" id="KW-0472">Membrane</keyword>
<organism evidence="2 3">
    <name type="scientific">Actinacidiphila yanglinensis</name>
    <dbReference type="NCBI Taxonomy" id="310779"/>
    <lineage>
        <taxon>Bacteria</taxon>
        <taxon>Bacillati</taxon>
        <taxon>Actinomycetota</taxon>
        <taxon>Actinomycetes</taxon>
        <taxon>Kitasatosporales</taxon>
        <taxon>Streptomycetaceae</taxon>
        <taxon>Actinacidiphila</taxon>
    </lineage>
</organism>